<reference evidence="9 10" key="1">
    <citation type="submission" date="2024-09" db="EMBL/GenBank/DDBJ databases">
        <authorList>
            <person name="Sun Q."/>
            <person name="Mori K."/>
        </authorList>
    </citation>
    <scope>NUCLEOTIDE SEQUENCE [LARGE SCALE GENOMIC DNA]</scope>
    <source>
        <strain evidence="9 10">TISTR 2452</strain>
    </source>
</reference>
<dbReference type="Gene3D" id="1.10.3720.10">
    <property type="entry name" value="MetI-like"/>
    <property type="match status" value="1"/>
</dbReference>
<keyword evidence="4 7" id="KW-0812">Transmembrane</keyword>
<keyword evidence="6 7" id="KW-0472">Membrane</keyword>
<keyword evidence="10" id="KW-1185">Reference proteome</keyword>
<comment type="similarity">
    <text evidence="7">Belongs to the binding-protein-dependent transport system permease family.</text>
</comment>
<name>A0ABV5KS89_9BACL</name>
<evidence type="ECO:0000256" key="3">
    <source>
        <dbReference type="ARBA" id="ARBA00022475"/>
    </source>
</evidence>
<feature type="transmembrane region" description="Helical" evidence="7">
    <location>
        <begin position="80"/>
        <end position="104"/>
    </location>
</feature>
<proteinExistence type="inferred from homology"/>
<evidence type="ECO:0000256" key="6">
    <source>
        <dbReference type="ARBA" id="ARBA00023136"/>
    </source>
</evidence>
<dbReference type="InterPro" id="IPR000515">
    <property type="entry name" value="MetI-like"/>
</dbReference>
<dbReference type="Proteomes" id="UP001589747">
    <property type="component" value="Unassembled WGS sequence"/>
</dbReference>
<dbReference type="SUPFAM" id="SSF161098">
    <property type="entry name" value="MetI-like"/>
    <property type="match status" value="1"/>
</dbReference>
<evidence type="ECO:0000256" key="5">
    <source>
        <dbReference type="ARBA" id="ARBA00022989"/>
    </source>
</evidence>
<dbReference type="PANTHER" id="PTHR43386">
    <property type="entry name" value="OLIGOPEPTIDE TRANSPORT SYSTEM PERMEASE PROTEIN APPC"/>
    <property type="match status" value="1"/>
</dbReference>
<dbReference type="PANTHER" id="PTHR43386:SF1">
    <property type="entry name" value="D,D-DIPEPTIDE TRANSPORT SYSTEM PERMEASE PROTEIN DDPC-RELATED"/>
    <property type="match status" value="1"/>
</dbReference>
<comment type="subcellular location">
    <subcellularLocation>
        <location evidence="1 7">Cell membrane</location>
        <topology evidence="1 7">Multi-pass membrane protein</topology>
    </subcellularLocation>
</comment>
<dbReference type="Pfam" id="PF00528">
    <property type="entry name" value="BPD_transp_1"/>
    <property type="match status" value="1"/>
</dbReference>
<dbReference type="InterPro" id="IPR035906">
    <property type="entry name" value="MetI-like_sf"/>
</dbReference>
<evidence type="ECO:0000313" key="9">
    <source>
        <dbReference type="EMBL" id="MFB9328074.1"/>
    </source>
</evidence>
<dbReference type="CDD" id="cd06261">
    <property type="entry name" value="TM_PBP2"/>
    <property type="match status" value="1"/>
</dbReference>
<feature type="transmembrane region" description="Helical" evidence="7">
    <location>
        <begin position="111"/>
        <end position="134"/>
    </location>
</feature>
<evidence type="ECO:0000256" key="4">
    <source>
        <dbReference type="ARBA" id="ARBA00022692"/>
    </source>
</evidence>
<dbReference type="InterPro" id="IPR050366">
    <property type="entry name" value="BP-dependent_transpt_permease"/>
</dbReference>
<organism evidence="9 10">
    <name type="scientific">Paenibacillus aurantiacus</name>
    <dbReference type="NCBI Taxonomy" id="1936118"/>
    <lineage>
        <taxon>Bacteria</taxon>
        <taxon>Bacillati</taxon>
        <taxon>Bacillota</taxon>
        <taxon>Bacilli</taxon>
        <taxon>Bacillales</taxon>
        <taxon>Paenibacillaceae</taxon>
        <taxon>Paenibacillus</taxon>
    </lineage>
</organism>
<accession>A0ABV5KS89</accession>
<gene>
    <name evidence="9" type="ORF">ACFFSY_19275</name>
</gene>
<dbReference type="RefSeq" id="WP_377497027.1">
    <property type="nucleotide sequence ID" value="NZ_JBHMDO010000033.1"/>
</dbReference>
<dbReference type="PROSITE" id="PS50928">
    <property type="entry name" value="ABC_TM1"/>
    <property type="match status" value="1"/>
</dbReference>
<evidence type="ECO:0000256" key="1">
    <source>
        <dbReference type="ARBA" id="ARBA00004651"/>
    </source>
</evidence>
<sequence>MKRKTKLAGASRWNNRLLAGLAILIVFVVLAAAGPLIAPYAKNDIAFDAWLKPTLTHPLGTDSYGQDVLSQLIYGTQTSVWVGILAGAMTTVIGVFVGLAAGFYRRWVSDALMFLVDLLLILPIMALMIILASFLPSMGLSSMILVIGLLSWLYMARSIRSQTLSERQRGYVEAARVAGMSNLTIMAREILPNLLPIIAANFVSVTTQAVLAEAGLSFLGIGDPRNVSWGTILALAHTNNAIMYDAWWWIIPPGLAIASFCFGFVLLGNGMLERFRSKRGAQQHFT</sequence>
<evidence type="ECO:0000256" key="2">
    <source>
        <dbReference type="ARBA" id="ARBA00022448"/>
    </source>
</evidence>
<keyword evidence="3" id="KW-1003">Cell membrane</keyword>
<feature type="transmembrane region" description="Helical" evidence="7">
    <location>
        <begin position="140"/>
        <end position="159"/>
    </location>
</feature>
<protein>
    <submittedName>
        <fullName evidence="9">ABC transporter permease</fullName>
    </submittedName>
</protein>
<comment type="caution">
    <text evidence="9">The sequence shown here is derived from an EMBL/GenBank/DDBJ whole genome shotgun (WGS) entry which is preliminary data.</text>
</comment>
<keyword evidence="2 7" id="KW-0813">Transport</keyword>
<dbReference type="InterPro" id="IPR025966">
    <property type="entry name" value="OppC_N"/>
</dbReference>
<feature type="domain" description="ABC transmembrane type-1" evidence="8">
    <location>
        <begin position="76"/>
        <end position="268"/>
    </location>
</feature>
<dbReference type="EMBL" id="JBHMDO010000033">
    <property type="protein sequence ID" value="MFB9328074.1"/>
    <property type="molecule type" value="Genomic_DNA"/>
</dbReference>
<keyword evidence="5 7" id="KW-1133">Transmembrane helix</keyword>
<dbReference type="Pfam" id="PF12911">
    <property type="entry name" value="OppC_N"/>
    <property type="match status" value="1"/>
</dbReference>
<feature type="transmembrane region" description="Helical" evidence="7">
    <location>
        <begin position="246"/>
        <end position="269"/>
    </location>
</feature>
<feature type="transmembrane region" description="Helical" evidence="7">
    <location>
        <begin position="190"/>
        <end position="211"/>
    </location>
</feature>
<evidence type="ECO:0000313" key="10">
    <source>
        <dbReference type="Proteomes" id="UP001589747"/>
    </source>
</evidence>
<evidence type="ECO:0000256" key="7">
    <source>
        <dbReference type="RuleBase" id="RU363032"/>
    </source>
</evidence>
<evidence type="ECO:0000259" key="8">
    <source>
        <dbReference type="PROSITE" id="PS50928"/>
    </source>
</evidence>